<evidence type="ECO:0000256" key="4">
    <source>
        <dbReference type="ARBA" id="ARBA00022833"/>
    </source>
</evidence>
<dbReference type="InterPro" id="IPR018957">
    <property type="entry name" value="Znf_C3HC4_RING-type"/>
</dbReference>
<dbReference type="PANTHER" id="PTHR24379:SF133">
    <property type="entry name" value="ZFP617 PROTEIN-RELATED"/>
    <property type="match status" value="1"/>
</dbReference>
<evidence type="ECO:0000259" key="8">
    <source>
        <dbReference type="PROSITE" id="PS50157"/>
    </source>
</evidence>
<feature type="region of interest" description="Disordered" evidence="6">
    <location>
        <begin position="321"/>
        <end position="545"/>
    </location>
</feature>
<dbReference type="PROSITE" id="PS50157">
    <property type="entry name" value="ZINC_FINGER_C2H2_2"/>
    <property type="match status" value="2"/>
</dbReference>
<dbReference type="InterPro" id="IPR013087">
    <property type="entry name" value="Znf_C2H2_type"/>
</dbReference>
<dbReference type="Gene3D" id="3.30.40.10">
    <property type="entry name" value="Zinc/RING finger domain, C3HC4 (zinc finger)"/>
    <property type="match status" value="1"/>
</dbReference>
<keyword evidence="2" id="KW-0677">Repeat</keyword>
<feature type="domain" description="C2H2-type" evidence="8">
    <location>
        <begin position="29"/>
        <end position="57"/>
    </location>
</feature>
<feature type="region of interest" description="Disordered" evidence="6">
    <location>
        <begin position="245"/>
        <end position="290"/>
    </location>
</feature>
<dbReference type="InParanoid" id="D8QDS7"/>
<keyword evidence="3 5" id="KW-0863">Zinc-finger</keyword>
<evidence type="ECO:0000259" key="7">
    <source>
        <dbReference type="PROSITE" id="PS50089"/>
    </source>
</evidence>
<dbReference type="PROSITE" id="PS50089">
    <property type="entry name" value="ZF_RING_2"/>
    <property type="match status" value="1"/>
</dbReference>
<dbReference type="GO" id="GO:0000977">
    <property type="term" value="F:RNA polymerase II transcription regulatory region sequence-specific DNA binding"/>
    <property type="evidence" value="ECO:0007669"/>
    <property type="project" value="TreeGrafter"/>
</dbReference>
<evidence type="ECO:0000256" key="5">
    <source>
        <dbReference type="PROSITE-ProRule" id="PRU00042"/>
    </source>
</evidence>
<proteinExistence type="predicted"/>
<organism evidence="10">
    <name type="scientific">Schizophyllum commune (strain H4-8 / FGSC 9210)</name>
    <name type="common">Split gill fungus</name>
    <dbReference type="NCBI Taxonomy" id="578458"/>
    <lineage>
        <taxon>Eukaryota</taxon>
        <taxon>Fungi</taxon>
        <taxon>Dikarya</taxon>
        <taxon>Basidiomycota</taxon>
        <taxon>Agaricomycotina</taxon>
        <taxon>Agaricomycetes</taxon>
        <taxon>Agaricomycetidae</taxon>
        <taxon>Agaricales</taxon>
        <taxon>Schizophyllaceae</taxon>
        <taxon>Schizophyllum</taxon>
    </lineage>
</organism>
<feature type="compositionally biased region" description="Low complexity" evidence="6">
    <location>
        <begin position="499"/>
        <end position="508"/>
    </location>
</feature>
<feature type="domain" description="C2H2-type" evidence="8">
    <location>
        <begin position="2"/>
        <end position="29"/>
    </location>
</feature>
<name>D8QDS7_SCHCM</name>
<dbReference type="eggNOG" id="KOG1721">
    <property type="taxonomic scope" value="Eukaryota"/>
</dbReference>
<keyword evidence="10" id="KW-1185">Reference proteome</keyword>
<dbReference type="SMART" id="SM00355">
    <property type="entry name" value="ZnF_C2H2"/>
    <property type="match status" value="5"/>
</dbReference>
<evidence type="ECO:0000256" key="3">
    <source>
        <dbReference type="ARBA" id="ARBA00022771"/>
    </source>
</evidence>
<dbReference type="HOGENOM" id="CLU_394362_0_0_1"/>
<feature type="region of interest" description="Disordered" evidence="6">
    <location>
        <begin position="655"/>
        <end position="692"/>
    </location>
</feature>
<reference evidence="9 10" key="1">
    <citation type="journal article" date="2010" name="Nat. Biotechnol.">
        <title>Genome sequence of the model mushroom Schizophyllum commune.</title>
        <authorList>
            <person name="Ohm R.A."/>
            <person name="de Jong J.F."/>
            <person name="Lugones L.G."/>
            <person name="Aerts A."/>
            <person name="Kothe E."/>
            <person name="Stajich J.E."/>
            <person name="de Vries R.P."/>
            <person name="Record E."/>
            <person name="Levasseur A."/>
            <person name="Baker S.E."/>
            <person name="Bartholomew K.A."/>
            <person name="Coutinho P.M."/>
            <person name="Erdmann S."/>
            <person name="Fowler T.J."/>
            <person name="Gathman A.C."/>
            <person name="Lombard V."/>
            <person name="Henrissat B."/>
            <person name="Knabe N."/>
            <person name="Kuees U."/>
            <person name="Lilly W.W."/>
            <person name="Lindquist E."/>
            <person name="Lucas S."/>
            <person name="Magnuson J.K."/>
            <person name="Piumi F."/>
            <person name="Raudaskoski M."/>
            <person name="Salamov A."/>
            <person name="Schmutz J."/>
            <person name="Schwarze F.W.M.R."/>
            <person name="vanKuyk P.A."/>
            <person name="Horton J.S."/>
            <person name="Grigoriev I.V."/>
            <person name="Woesten H.A.B."/>
        </authorList>
    </citation>
    <scope>NUCLEOTIDE SEQUENCE [LARGE SCALE GENOMIC DNA]</scope>
    <source>
        <strain evidence="10">H4-8 / FGSC 9210</strain>
    </source>
</reference>
<feature type="compositionally biased region" description="Basic and acidic residues" evidence="6">
    <location>
        <begin position="339"/>
        <end position="351"/>
    </location>
</feature>
<evidence type="ECO:0000256" key="1">
    <source>
        <dbReference type="ARBA" id="ARBA00022723"/>
    </source>
</evidence>
<dbReference type="VEuPathDB" id="FungiDB:SCHCODRAFT_02637164"/>
<feature type="compositionally biased region" description="Basic and acidic residues" evidence="6">
    <location>
        <begin position="430"/>
        <end position="444"/>
    </location>
</feature>
<dbReference type="InterPro" id="IPR001841">
    <property type="entry name" value="Znf_RING"/>
</dbReference>
<dbReference type="SMART" id="SM00184">
    <property type="entry name" value="RING"/>
    <property type="match status" value="2"/>
</dbReference>
<evidence type="ECO:0000256" key="2">
    <source>
        <dbReference type="ARBA" id="ARBA00022737"/>
    </source>
</evidence>
<dbReference type="EMBL" id="GL377310">
    <property type="protein sequence ID" value="EFI94038.1"/>
    <property type="molecule type" value="Genomic_DNA"/>
</dbReference>
<evidence type="ECO:0000256" key="6">
    <source>
        <dbReference type="SAM" id="MobiDB-lite"/>
    </source>
</evidence>
<evidence type="ECO:0000313" key="9">
    <source>
        <dbReference type="EMBL" id="EFI94038.1"/>
    </source>
</evidence>
<dbReference type="PROSITE" id="PS00518">
    <property type="entry name" value="ZF_RING_1"/>
    <property type="match status" value="1"/>
</dbReference>
<feature type="compositionally biased region" description="Basic and acidic residues" evidence="6">
    <location>
        <begin position="671"/>
        <end position="683"/>
    </location>
</feature>
<dbReference type="Gene3D" id="3.30.160.60">
    <property type="entry name" value="Classic Zinc Finger"/>
    <property type="match status" value="1"/>
</dbReference>
<dbReference type="PROSITE" id="PS00028">
    <property type="entry name" value="ZINC_FINGER_C2H2_1"/>
    <property type="match status" value="2"/>
</dbReference>
<protein>
    <recommendedName>
        <fullName evidence="11">RING-type domain-containing protein</fullName>
    </recommendedName>
</protein>
<feature type="compositionally biased region" description="Polar residues" evidence="6">
    <location>
        <begin position="509"/>
        <end position="525"/>
    </location>
</feature>
<dbReference type="OMA" id="DITATMC"/>
<evidence type="ECO:0008006" key="11">
    <source>
        <dbReference type="Google" id="ProtNLM"/>
    </source>
</evidence>
<sequence length="780" mass="84300">MPYCKTCDRKFKDVASIQQHLRTSAAEHPICKHCDKKFTDETAYEQHMDSKHPKRYPCPTHPESIFKTPEALEDHYRGHQAHPNCYRCGKGYLNEELMLAHHDSAHPSELCEMCGRHRLIYHDQRQKHWVQSRWHPTCERCGEGFYDLASMRAHIREGCGREICQACGGTFYCEYVMGEEKLCADCDPDLPGDLKVENCYRDGTATEDADAEELVIGTAKEESNEAGNGEPSSSNAVPKLVIQTESESDGEEKWHTAPTNTPSWPATPFSARSDGKPAPLPPPSADISNMWAAGENKSAGPLPSLQLITKKDSLASRHNLPTLETQGLGGATRSTTVVDHSKKPGDPKPDDPSPNVESPSGLSALPGVSPYPATPSEMSYNGLDSREPRVRSISALYAGPSAEGGLSRPPSGGPSRPPSLRNNTFTPWPMDRRSSSNGRAKDLHIMTPIEAEPSSFDAEFSPEDLKQPTVEAKGPLFDAKGPLFDANGSQFGAHKLSSHGRQSSSHGQTTWPSAQTSSLHTTPSLPGSARAPLAFGSPPSAEPVPATISRQVSQDLPEGMRVSFYDNILAAPLPTHGEGADEDDVSPVSSPGTNISLGSLASTSSEATKAEVEVELSSKLGISSKLDVSSTVQMCSGVELRSETTTPMVMARPARVASPGRGASPLSRASPAKEFENAPKDIDSPSAIGKPHTLRRMSHLPRLAEHVKTPMRPVPSPPPPFSEVLKCRLCARNPCEEPTVTMCGHIFCNKCIVDAIISSSSCPLCSAPQLLYCIFKLRLD</sequence>
<dbReference type="PANTHER" id="PTHR24379">
    <property type="entry name" value="KRAB AND ZINC FINGER DOMAIN-CONTAINING"/>
    <property type="match status" value="1"/>
</dbReference>
<gene>
    <name evidence="9" type="ORF">SCHCODRAFT_237000</name>
</gene>
<dbReference type="Pfam" id="PF12874">
    <property type="entry name" value="zf-met"/>
    <property type="match status" value="2"/>
</dbReference>
<keyword evidence="1" id="KW-0479">Metal-binding</keyword>
<dbReference type="GO" id="GO:0005634">
    <property type="term" value="C:nucleus"/>
    <property type="evidence" value="ECO:0007669"/>
    <property type="project" value="TreeGrafter"/>
</dbReference>
<dbReference type="Pfam" id="PF00097">
    <property type="entry name" value="zf-C3HC4"/>
    <property type="match status" value="1"/>
</dbReference>
<dbReference type="GO" id="GO:0008270">
    <property type="term" value="F:zinc ion binding"/>
    <property type="evidence" value="ECO:0007669"/>
    <property type="project" value="UniProtKB-KW"/>
</dbReference>
<keyword evidence="4" id="KW-0862">Zinc</keyword>
<dbReference type="AlphaFoldDB" id="D8QDS7"/>
<dbReference type="InterPro" id="IPR013083">
    <property type="entry name" value="Znf_RING/FYVE/PHD"/>
</dbReference>
<dbReference type="InterPro" id="IPR017907">
    <property type="entry name" value="Znf_RING_CS"/>
</dbReference>
<dbReference type="Proteomes" id="UP000007431">
    <property type="component" value="Unassembled WGS sequence"/>
</dbReference>
<dbReference type="GO" id="GO:0000981">
    <property type="term" value="F:DNA-binding transcription factor activity, RNA polymerase II-specific"/>
    <property type="evidence" value="ECO:0007669"/>
    <property type="project" value="TreeGrafter"/>
</dbReference>
<accession>D8QDS7</accession>
<dbReference type="SUPFAM" id="SSF57850">
    <property type="entry name" value="RING/U-box"/>
    <property type="match status" value="1"/>
</dbReference>
<feature type="domain" description="RING-type" evidence="7">
    <location>
        <begin position="727"/>
        <end position="766"/>
    </location>
</feature>
<evidence type="ECO:0000313" key="10">
    <source>
        <dbReference type="Proteomes" id="UP000007431"/>
    </source>
</evidence>